<dbReference type="RefSeq" id="WP_184477627.1">
    <property type="nucleotide sequence ID" value="NZ_JACHIV010000001.1"/>
</dbReference>
<accession>A0A840N6Z3</accession>
<dbReference type="EMBL" id="JACHIV010000001">
    <property type="protein sequence ID" value="MBB5067836.1"/>
    <property type="molecule type" value="Genomic_DNA"/>
</dbReference>
<reference evidence="1 2" key="1">
    <citation type="submission" date="2020-08" db="EMBL/GenBank/DDBJ databases">
        <title>Sequencing the genomes of 1000 actinobacteria strains.</title>
        <authorList>
            <person name="Klenk H.-P."/>
        </authorList>
    </citation>
    <scope>NUCLEOTIDE SEQUENCE [LARGE SCALE GENOMIC DNA]</scope>
    <source>
        <strain evidence="1 2">DSM 45582</strain>
    </source>
</reference>
<dbReference type="Proteomes" id="UP000580474">
    <property type="component" value="Unassembled WGS sequence"/>
</dbReference>
<protein>
    <submittedName>
        <fullName evidence="1">Uncharacterized protein</fullName>
    </submittedName>
</protein>
<gene>
    <name evidence="1" type="ORF">BJ969_000924</name>
</gene>
<sequence length="63" mass="6022">MLAVVLLIGVSLFVDGPGRQIVPPTVGIGTAVIPTPLGSAAVPAVGGAGDVVGEAVFSARGAR</sequence>
<name>A0A840N6Z3_9PSEU</name>
<keyword evidence="2" id="KW-1185">Reference proteome</keyword>
<evidence type="ECO:0000313" key="1">
    <source>
        <dbReference type="EMBL" id="MBB5067836.1"/>
    </source>
</evidence>
<evidence type="ECO:0000313" key="2">
    <source>
        <dbReference type="Proteomes" id="UP000580474"/>
    </source>
</evidence>
<comment type="caution">
    <text evidence="1">The sequence shown here is derived from an EMBL/GenBank/DDBJ whole genome shotgun (WGS) entry which is preliminary data.</text>
</comment>
<dbReference type="AlphaFoldDB" id="A0A840N6Z3"/>
<organism evidence="1 2">
    <name type="scientific">Saccharopolyspora gloriosae</name>
    <dbReference type="NCBI Taxonomy" id="455344"/>
    <lineage>
        <taxon>Bacteria</taxon>
        <taxon>Bacillati</taxon>
        <taxon>Actinomycetota</taxon>
        <taxon>Actinomycetes</taxon>
        <taxon>Pseudonocardiales</taxon>
        <taxon>Pseudonocardiaceae</taxon>
        <taxon>Saccharopolyspora</taxon>
    </lineage>
</organism>
<proteinExistence type="predicted"/>